<dbReference type="GO" id="GO:0016020">
    <property type="term" value="C:membrane"/>
    <property type="evidence" value="ECO:0007669"/>
    <property type="project" value="UniProtKB-SubCell"/>
</dbReference>
<dbReference type="Proteomes" id="UP000075653">
    <property type="component" value="Unassembled WGS sequence"/>
</dbReference>
<feature type="transmembrane region" description="Helical" evidence="5">
    <location>
        <begin position="93"/>
        <end position="111"/>
    </location>
</feature>
<gene>
    <name evidence="7" type="ORF">FEMY_07780</name>
</gene>
<keyword evidence="7" id="KW-0436">Ligase</keyword>
<keyword evidence="3 5" id="KW-1133">Transmembrane helix</keyword>
<dbReference type="InterPro" id="IPR051533">
    <property type="entry name" value="WaaL-like"/>
</dbReference>
<feature type="transmembrane region" description="Helical" evidence="5">
    <location>
        <begin position="41"/>
        <end position="60"/>
    </location>
</feature>
<dbReference type="PANTHER" id="PTHR37422">
    <property type="entry name" value="TEICHURONIC ACID BIOSYNTHESIS PROTEIN TUAE"/>
    <property type="match status" value="1"/>
</dbReference>
<protein>
    <submittedName>
        <fullName evidence="7">O-antigen ligase</fullName>
    </submittedName>
</protein>
<evidence type="ECO:0000259" key="6">
    <source>
        <dbReference type="Pfam" id="PF04932"/>
    </source>
</evidence>
<dbReference type="PATRIC" id="fig|1789004.3.peg.787"/>
<keyword evidence="2 5" id="KW-0812">Transmembrane</keyword>
<feature type="transmembrane region" description="Helical" evidence="5">
    <location>
        <begin position="333"/>
        <end position="356"/>
    </location>
</feature>
<feature type="transmembrane region" description="Helical" evidence="5">
    <location>
        <begin position="141"/>
        <end position="160"/>
    </location>
</feature>
<feature type="transmembrane region" description="Helical" evidence="5">
    <location>
        <begin position="167"/>
        <end position="185"/>
    </location>
</feature>
<comment type="caution">
    <text evidence="7">The sequence shown here is derived from an EMBL/GenBank/DDBJ whole genome shotgun (WGS) entry which is preliminary data.</text>
</comment>
<keyword evidence="4 5" id="KW-0472">Membrane</keyword>
<reference evidence="7 8" key="1">
    <citation type="submission" date="2016-01" db="EMBL/GenBank/DDBJ databases">
        <title>Genome sequence of the acidophilic iron oxidising Ferrovum strain Z-31.</title>
        <authorList>
            <person name="Poehlein A."/>
            <person name="Ullrich S.R."/>
            <person name="Schloemann M."/>
            <person name="Muehling M."/>
            <person name="Daniel R."/>
        </authorList>
    </citation>
    <scope>NUCLEOTIDE SEQUENCE [LARGE SCALE GENOMIC DNA]</scope>
    <source>
        <strain evidence="7 8">Z-31</strain>
    </source>
</reference>
<feature type="domain" description="O-antigen ligase-related" evidence="6">
    <location>
        <begin position="181"/>
        <end position="348"/>
    </location>
</feature>
<comment type="subcellular location">
    <subcellularLocation>
        <location evidence="1">Membrane</location>
        <topology evidence="1">Multi-pass membrane protein</topology>
    </subcellularLocation>
</comment>
<dbReference type="Pfam" id="PF04932">
    <property type="entry name" value="Wzy_C"/>
    <property type="match status" value="1"/>
</dbReference>
<name>A0A149VZU8_9PROT</name>
<evidence type="ECO:0000256" key="5">
    <source>
        <dbReference type="SAM" id="Phobius"/>
    </source>
</evidence>
<proteinExistence type="predicted"/>
<organism evidence="7 8">
    <name type="scientific">Ferrovum myxofaciens</name>
    <dbReference type="NCBI Taxonomy" id="416213"/>
    <lineage>
        <taxon>Bacteria</taxon>
        <taxon>Pseudomonadati</taxon>
        <taxon>Pseudomonadota</taxon>
        <taxon>Betaproteobacteria</taxon>
        <taxon>Ferrovales</taxon>
        <taxon>Ferrovaceae</taxon>
        <taxon>Ferrovum</taxon>
    </lineage>
</organism>
<sequence>MLASLPFAVVGVNFFGYLVLLMVLFSRVWRQALPQLLKNPLSLTALIMLVIVGLGTVYTVGPHHEALNVLNRYHKLLFIPLLMPFFQEEKDRVLGLNVLCGALLINVLLSWTEYLRLSHISDPIYVAGMPSPGDAVFRQHITQGLLFCILVVIASASGWQARGKIRFLYWGMALLAAGNVAFVMVGRTGKAMLPVIALWLLGEWWFSRNRGVVRQEKDVSKIQSNPGPSARFQGRWVLVISVMLVLGSTLWSLMSPSTMLGTVFQEVRQSHQTGADTSQGERVEFWHKGVLLFLKHPWLGSGTGSVLTLTQELAKMETKPVNRLATSNFHDEYLMWAVQFGVPGLVAIVAFFIFYLHGGRQPGLSGQVLRGVGILFAFGCLYNSFLVDFTEGYSIVLLGGLLISL</sequence>
<evidence type="ECO:0000256" key="3">
    <source>
        <dbReference type="ARBA" id="ARBA00022989"/>
    </source>
</evidence>
<evidence type="ECO:0000256" key="4">
    <source>
        <dbReference type="ARBA" id="ARBA00023136"/>
    </source>
</evidence>
<dbReference type="EMBL" id="LRRD01000011">
    <property type="protein sequence ID" value="KXW58750.1"/>
    <property type="molecule type" value="Genomic_DNA"/>
</dbReference>
<dbReference type="PANTHER" id="PTHR37422:SF13">
    <property type="entry name" value="LIPOPOLYSACCHARIDE BIOSYNTHESIS PROTEIN PA4999-RELATED"/>
    <property type="match status" value="1"/>
</dbReference>
<feature type="transmembrane region" description="Helical" evidence="5">
    <location>
        <begin position="6"/>
        <end position="29"/>
    </location>
</feature>
<evidence type="ECO:0000313" key="7">
    <source>
        <dbReference type="EMBL" id="KXW58750.1"/>
    </source>
</evidence>
<feature type="transmembrane region" description="Helical" evidence="5">
    <location>
        <begin position="191"/>
        <end position="207"/>
    </location>
</feature>
<feature type="transmembrane region" description="Helical" evidence="5">
    <location>
        <begin position="236"/>
        <end position="254"/>
    </location>
</feature>
<dbReference type="InterPro" id="IPR007016">
    <property type="entry name" value="O-antigen_ligase-rel_domated"/>
</dbReference>
<evidence type="ECO:0000256" key="2">
    <source>
        <dbReference type="ARBA" id="ARBA00022692"/>
    </source>
</evidence>
<accession>A0A149VZU8</accession>
<evidence type="ECO:0000256" key="1">
    <source>
        <dbReference type="ARBA" id="ARBA00004141"/>
    </source>
</evidence>
<dbReference type="GO" id="GO:0016874">
    <property type="term" value="F:ligase activity"/>
    <property type="evidence" value="ECO:0007669"/>
    <property type="project" value="UniProtKB-KW"/>
</dbReference>
<keyword evidence="8" id="KW-1185">Reference proteome</keyword>
<feature type="transmembrane region" description="Helical" evidence="5">
    <location>
        <begin position="368"/>
        <end position="387"/>
    </location>
</feature>
<dbReference type="RefSeq" id="WP_434782346.1">
    <property type="nucleotide sequence ID" value="NZ_CP149472.1"/>
</dbReference>
<dbReference type="STRING" id="1789004.FEMY_07780"/>
<evidence type="ECO:0000313" key="8">
    <source>
        <dbReference type="Proteomes" id="UP000075653"/>
    </source>
</evidence>
<dbReference type="AlphaFoldDB" id="A0A149VZU8"/>